<evidence type="ECO:0000256" key="1">
    <source>
        <dbReference type="ARBA" id="ARBA00007754"/>
    </source>
</evidence>
<name>A0ABW3AXB0_9SPHI</name>
<dbReference type="PROSITE" id="PS51764">
    <property type="entry name" value="GH26"/>
    <property type="match status" value="1"/>
</dbReference>
<dbReference type="EMBL" id="JBHTHZ010000013">
    <property type="protein sequence ID" value="MFD0794959.1"/>
    <property type="molecule type" value="Genomic_DNA"/>
</dbReference>
<feature type="chain" id="PRO_5045103712" evidence="5">
    <location>
        <begin position="25"/>
        <end position="386"/>
    </location>
</feature>
<keyword evidence="2 4" id="KW-0378">Hydrolase</keyword>
<dbReference type="Pfam" id="PF02156">
    <property type="entry name" value="Glyco_hydro_26"/>
    <property type="match status" value="1"/>
</dbReference>
<dbReference type="PANTHER" id="PTHR40079">
    <property type="entry name" value="MANNAN ENDO-1,4-BETA-MANNOSIDASE E-RELATED"/>
    <property type="match status" value="1"/>
</dbReference>
<dbReference type="PRINTS" id="PR00739">
    <property type="entry name" value="GLHYDRLASE26"/>
</dbReference>
<gene>
    <name evidence="7" type="ORF">ACFQZX_15160</name>
</gene>
<dbReference type="PANTHER" id="PTHR40079:SF4">
    <property type="entry name" value="GH26 DOMAIN-CONTAINING PROTEIN-RELATED"/>
    <property type="match status" value="1"/>
</dbReference>
<keyword evidence="3 4" id="KW-0326">Glycosidase</keyword>
<dbReference type="SUPFAM" id="SSF51445">
    <property type="entry name" value="(Trans)glycosidases"/>
    <property type="match status" value="1"/>
</dbReference>
<dbReference type="RefSeq" id="WP_377116871.1">
    <property type="nucleotide sequence ID" value="NZ_JBHTHZ010000013.1"/>
</dbReference>
<evidence type="ECO:0000313" key="7">
    <source>
        <dbReference type="EMBL" id="MFD0794959.1"/>
    </source>
</evidence>
<dbReference type="InterPro" id="IPR022790">
    <property type="entry name" value="GH26_dom"/>
</dbReference>
<dbReference type="GO" id="GO:0016787">
    <property type="term" value="F:hydrolase activity"/>
    <property type="evidence" value="ECO:0007669"/>
    <property type="project" value="UniProtKB-KW"/>
</dbReference>
<dbReference type="InterPro" id="IPR017853">
    <property type="entry name" value="GH"/>
</dbReference>
<dbReference type="InterPro" id="IPR000805">
    <property type="entry name" value="Glyco_hydro_26"/>
</dbReference>
<comment type="caution">
    <text evidence="7">The sequence shown here is derived from an EMBL/GenBank/DDBJ whole genome shotgun (WGS) entry which is preliminary data.</text>
</comment>
<evidence type="ECO:0000256" key="2">
    <source>
        <dbReference type="ARBA" id="ARBA00022801"/>
    </source>
</evidence>
<keyword evidence="8" id="KW-1185">Reference proteome</keyword>
<evidence type="ECO:0000256" key="5">
    <source>
        <dbReference type="SAM" id="SignalP"/>
    </source>
</evidence>
<feature type="active site" description="Nucleophile" evidence="4">
    <location>
        <position position="309"/>
    </location>
</feature>
<feature type="domain" description="GH26" evidence="6">
    <location>
        <begin position="35"/>
        <end position="374"/>
    </location>
</feature>
<evidence type="ECO:0000259" key="6">
    <source>
        <dbReference type="PROSITE" id="PS51764"/>
    </source>
</evidence>
<feature type="signal peptide" evidence="5">
    <location>
        <begin position="1"/>
        <end position="24"/>
    </location>
</feature>
<dbReference type="Gene3D" id="3.20.20.80">
    <property type="entry name" value="Glycosidases"/>
    <property type="match status" value="1"/>
</dbReference>
<reference evidence="8" key="1">
    <citation type="journal article" date="2019" name="Int. J. Syst. Evol. Microbiol.">
        <title>The Global Catalogue of Microorganisms (GCM) 10K type strain sequencing project: providing services to taxonomists for standard genome sequencing and annotation.</title>
        <authorList>
            <consortium name="The Broad Institute Genomics Platform"/>
            <consortium name="The Broad Institute Genome Sequencing Center for Infectious Disease"/>
            <person name="Wu L."/>
            <person name="Ma J."/>
        </authorList>
    </citation>
    <scope>NUCLEOTIDE SEQUENCE [LARGE SCALE GENOMIC DNA]</scope>
    <source>
        <strain evidence="8">CCUG 61484</strain>
    </source>
</reference>
<sequence length="386" mass="44461">MRSNTVKFFLTLIFGLNCVLSVDAQNTPIDGSATVETVNLYRNLLNLPKNKIMFGHQDDISAGVGWKNLRNRSDIRELVGDYPAVYGFDLGYLELGKETNVSKVSFAMIKEYVSEVYQRGGIITFSWHANNPVNPAMWVKSKRVKRTVGTIFSDPNVLKTYNEWLNRLANYFNELKDDSGRPIPVLFRPFHENTGSWFWWGRNSCTPEEYVKLWRYTVDYFKAHNVHNLLYVYSTGTFKSESDFLERYPGDNYADLLGVDIYQQESKTGIEDDASSAISSSNFKKRALPMITMLKNIGVNKNKPYALTEVGFKAVPSRNWWTQTLLPLVKNSGLSYIFLWGNYSATSFWGVYKGQVSADDFKRFYQDQDVIFQNTVSKLKLYQKKQ</sequence>
<protein>
    <submittedName>
        <fullName evidence="7">Glycoside hydrolase family 26 protein</fullName>
    </submittedName>
</protein>
<evidence type="ECO:0000313" key="8">
    <source>
        <dbReference type="Proteomes" id="UP001597010"/>
    </source>
</evidence>
<organism evidence="7 8">
    <name type="scientific">Mucilaginibacter litoreus</name>
    <dbReference type="NCBI Taxonomy" id="1048221"/>
    <lineage>
        <taxon>Bacteria</taxon>
        <taxon>Pseudomonadati</taxon>
        <taxon>Bacteroidota</taxon>
        <taxon>Sphingobacteriia</taxon>
        <taxon>Sphingobacteriales</taxon>
        <taxon>Sphingobacteriaceae</taxon>
        <taxon>Mucilaginibacter</taxon>
    </lineage>
</organism>
<keyword evidence="5" id="KW-0732">Signal</keyword>
<comment type="similarity">
    <text evidence="1 4">Belongs to the glycosyl hydrolase 26 family.</text>
</comment>
<dbReference type="Proteomes" id="UP001597010">
    <property type="component" value="Unassembled WGS sequence"/>
</dbReference>
<proteinExistence type="inferred from homology"/>
<dbReference type="PIRSF" id="PIRSF018168">
    <property type="entry name" value="Mannan-1_4-beta-mannosidase"/>
    <property type="match status" value="1"/>
</dbReference>
<accession>A0ABW3AXB0</accession>
<evidence type="ECO:0000256" key="4">
    <source>
        <dbReference type="PROSITE-ProRule" id="PRU01100"/>
    </source>
</evidence>
<evidence type="ECO:0000256" key="3">
    <source>
        <dbReference type="ARBA" id="ARBA00023295"/>
    </source>
</evidence>
<feature type="active site" description="Proton donor" evidence="4">
    <location>
        <position position="192"/>
    </location>
</feature>
<dbReference type="InterPro" id="IPR016714">
    <property type="entry name" value="MANB/E"/>
</dbReference>